<dbReference type="PROSITE" id="PS50977">
    <property type="entry name" value="HTH_TETR_2"/>
    <property type="match status" value="1"/>
</dbReference>
<dbReference type="RefSeq" id="WP_397093605.1">
    <property type="nucleotide sequence ID" value="NZ_JBIRYO010000016.1"/>
</dbReference>
<dbReference type="InterPro" id="IPR050109">
    <property type="entry name" value="HTH-type_TetR-like_transc_reg"/>
</dbReference>
<dbReference type="InterPro" id="IPR036271">
    <property type="entry name" value="Tet_transcr_reg_TetR-rel_C_sf"/>
</dbReference>
<gene>
    <name evidence="6" type="ORF">ACH49W_23040</name>
</gene>
<dbReference type="InterPro" id="IPR001647">
    <property type="entry name" value="HTH_TetR"/>
</dbReference>
<sequence>MAGRARDDRIDAAVLIAARELLNENGYADLSIGGVATRSGIHRPAIYRRWPSKRHLVVAVVADLLGLRPTPNTGDLRADLIMAMRELVAALRDTSLDRVLPALLADLANDPDLRGHFLATVFEPRRQTTEIALRAAIGRGEIRPDIDMDFVLDAVAAPIYFRALFGHLPLDDALAEASVDAVLRSAAVPTVD</sequence>
<dbReference type="InterPro" id="IPR009057">
    <property type="entry name" value="Homeodomain-like_sf"/>
</dbReference>
<accession>A0ABW7X599</accession>
<keyword evidence="2 4" id="KW-0238">DNA-binding</keyword>
<dbReference type="PROSITE" id="PS01081">
    <property type="entry name" value="HTH_TETR_1"/>
    <property type="match status" value="1"/>
</dbReference>
<evidence type="ECO:0000256" key="1">
    <source>
        <dbReference type="ARBA" id="ARBA00023015"/>
    </source>
</evidence>
<keyword evidence="3" id="KW-0804">Transcription</keyword>
<dbReference type="Gene3D" id="1.10.10.60">
    <property type="entry name" value="Homeodomain-like"/>
    <property type="match status" value="1"/>
</dbReference>
<keyword evidence="1" id="KW-0805">Transcription regulation</keyword>
<dbReference type="Pfam" id="PF16859">
    <property type="entry name" value="TetR_C_11"/>
    <property type="match status" value="1"/>
</dbReference>
<dbReference type="Gene3D" id="1.10.357.10">
    <property type="entry name" value="Tetracycline Repressor, domain 2"/>
    <property type="match status" value="1"/>
</dbReference>
<dbReference type="PANTHER" id="PTHR30055">
    <property type="entry name" value="HTH-TYPE TRANSCRIPTIONAL REGULATOR RUTR"/>
    <property type="match status" value="1"/>
</dbReference>
<dbReference type="InterPro" id="IPR023772">
    <property type="entry name" value="DNA-bd_HTH_TetR-type_CS"/>
</dbReference>
<evidence type="ECO:0000313" key="6">
    <source>
        <dbReference type="EMBL" id="MFI2476264.1"/>
    </source>
</evidence>
<evidence type="ECO:0000256" key="3">
    <source>
        <dbReference type="ARBA" id="ARBA00023163"/>
    </source>
</evidence>
<feature type="DNA-binding region" description="H-T-H motif" evidence="4">
    <location>
        <begin position="31"/>
        <end position="50"/>
    </location>
</feature>
<feature type="domain" description="HTH tetR-type" evidence="5">
    <location>
        <begin position="8"/>
        <end position="68"/>
    </location>
</feature>
<dbReference type="PRINTS" id="PR00455">
    <property type="entry name" value="HTHTETR"/>
</dbReference>
<reference evidence="6 7" key="1">
    <citation type="submission" date="2024-10" db="EMBL/GenBank/DDBJ databases">
        <title>The Natural Products Discovery Center: Release of the First 8490 Sequenced Strains for Exploring Actinobacteria Biosynthetic Diversity.</title>
        <authorList>
            <person name="Kalkreuter E."/>
            <person name="Kautsar S.A."/>
            <person name="Yang D."/>
            <person name="Bader C.D."/>
            <person name="Teijaro C.N."/>
            <person name="Fluegel L."/>
            <person name="Davis C.M."/>
            <person name="Simpson J.R."/>
            <person name="Lauterbach L."/>
            <person name="Steele A.D."/>
            <person name="Gui C."/>
            <person name="Meng S."/>
            <person name="Li G."/>
            <person name="Viehrig K."/>
            <person name="Ye F."/>
            <person name="Su P."/>
            <person name="Kiefer A.F."/>
            <person name="Nichols A."/>
            <person name="Cepeda A.J."/>
            <person name="Yan W."/>
            <person name="Fan B."/>
            <person name="Jiang Y."/>
            <person name="Adhikari A."/>
            <person name="Zheng C.-J."/>
            <person name="Schuster L."/>
            <person name="Cowan T.M."/>
            <person name="Smanski M.J."/>
            <person name="Chevrette M.G."/>
            <person name="De Carvalho L.P.S."/>
            <person name="Shen B."/>
        </authorList>
    </citation>
    <scope>NUCLEOTIDE SEQUENCE [LARGE SCALE GENOMIC DNA]</scope>
    <source>
        <strain evidence="6 7">NPDC019275</strain>
    </source>
</reference>
<dbReference type="EMBL" id="JBIRYO010000016">
    <property type="protein sequence ID" value="MFI2476264.1"/>
    <property type="molecule type" value="Genomic_DNA"/>
</dbReference>
<evidence type="ECO:0000256" key="2">
    <source>
        <dbReference type="ARBA" id="ARBA00023125"/>
    </source>
</evidence>
<dbReference type="PANTHER" id="PTHR30055:SF148">
    <property type="entry name" value="TETR-FAMILY TRANSCRIPTIONAL REGULATOR"/>
    <property type="match status" value="1"/>
</dbReference>
<proteinExistence type="predicted"/>
<evidence type="ECO:0000259" key="5">
    <source>
        <dbReference type="PROSITE" id="PS50977"/>
    </source>
</evidence>
<protein>
    <submittedName>
        <fullName evidence="6">TetR/AcrR family transcriptional regulator</fullName>
    </submittedName>
</protein>
<evidence type="ECO:0000313" key="7">
    <source>
        <dbReference type="Proteomes" id="UP001611415"/>
    </source>
</evidence>
<evidence type="ECO:0000256" key="4">
    <source>
        <dbReference type="PROSITE-ProRule" id="PRU00335"/>
    </source>
</evidence>
<dbReference type="InterPro" id="IPR011075">
    <property type="entry name" value="TetR_C"/>
</dbReference>
<dbReference type="SUPFAM" id="SSF48498">
    <property type="entry name" value="Tetracyclin repressor-like, C-terminal domain"/>
    <property type="match status" value="1"/>
</dbReference>
<dbReference type="Pfam" id="PF00440">
    <property type="entry name" value="TetR_N"/>
    <property type="match status" value="1"/>
</dbReference>
<organism evidence="6 7">
    <name type="scientific">Nocardia xishanensis</name>
    <dbReference type="NCBI Taxonomy" id="238964"/>
    <lineage>
        <taxon>Bacteria</taxon>
        <taxon>Bacillati</taxon>
        <taxon>Actinomycetota</taxon>
        <taxon>Actinomycetes</taxon>
        <taxon>Mycobacteriales</taxon>
        <taxon>Nocardiaceae</taxon>
        <taxon>Nocardia</taxon>
    </lineage>
</organism>
<comment type="caution">
    <text evidence="6">The sequence shown here is derived from an EMBL/GenBank/DDBJ whole genome shotgun (WGS) entry which is preliminary data.</text>
</comment>
<dbReference type="SUPFAM" id="SSF46689">
    <property type="entry name" value="Homeodomain-like"/>
    <property type="match status" value="1"/>
</dbReference>
<name>A0ABW7X599_9NOCA</name>
<keyword evidence="7" id="KW-1185">Reference proteome</keyword>
<dbReference type="Proteomes" id="UP001611415">
    <property type="component" value="Unassembled WGS sequence"/>
</dbReference>